<evidence type="ECO:0000256" key="7">
    <source>
        <dbReference type="ARBA" id="ARBA00023239"/>
    </source>
</evidence>
<dbReference type="EMBL" id="LRBV02000009">
    <property type="status" value="NOT_ANNOTATED_CDS"/>
    <property type="molecule type" value="Genomic_DNA"/>
</dbReference>
<comment type="similarity">
    <text evidence="1">Belongs to the SOS response-associated peptidase family.</text>
</comment>
<evidence type="ECO:0000256" key="2">
    <source>
        <dbReference type="ARBA" id="ARBA00022670"/>
    </source>
</evidence>
<dbReference type="AlphaFoldDB" id="A0A7N2MLC0"/>
<dbReference type="InterPro" id="IPR003738">
    <property type="entry name" value="SRAP"/>
</dbReference>
<evidence type="ECO:0000256" key="4">
    <source>
        <dbReference type="ARBA" id="ARBA00022801"/>
    </source>
</evidence>
<evidence type="ECO:0000256" key="8">
    <source>
        <dbReference type="SAM" id="MobiDB-lite"/>
    </source>
</evidence>
<sequence length="146" mass="16813">MTIHHFAPFTKKGDQGAIPKSFEKEPDTEDNNEALSFFTTKAEMGTALVNHIIYMLFNARFESINEKASFCRLIPKNRCLVAVEGFYEWKKDGQKKQPYYIHFKDGRPLVFAALYDAWENSEGEILYTFTILTTSSSSALQWLHVC</sequence>
<reference evidence="9" key="2">
    <citation type="submission" date="2021-01" db="UniProtKB">
        <authorList>
            <consortium name="EnsemblPlants"/>
        </authorList>
    </citation>
    <scope>IDENTIFICATION</scope>
</reference>
<evidence type="ECO:0000256" key="1">
    <source>
        <dbReference type="ARBA" id="ARBA00008136"/>
    </source>
</evidence>
<name>A0A7N2MLC0_QUELO</name>
<dbReference type="PANTHER" id="PTHR13604:SF0">
    <property type="entry name" value="ABASIC SITE PROCESSING PROTEIN HMCES"/>
    <property type="match status" value="1"/>
</dbReference>
<dbReference type="InParanoid" id="A0A7N2MLC0"/>
<dbReference type="Gene3D" id="3.90.1680.10">
    <property type="entry name" value="SOS response associated peptidase-like"/>
    <property type="match status" value="1"/>
</dbReference>
<evidence type="ECO:0000313" key="9">
    <source>
        <dbReference type="EnsemblPlants" id="QL09p046008:mrna"/>
    </source>
</evidence>
<dbReference type="Pfam" id="PF02586">
    <property type="entry name" value="SRAP"/>
    <property type="match status" value="1"/>
</dbReference>
<organism evidence="9 10">
    <name type="scientific">Quercus lobata</name>
    <name type="common">Valley oak</name>
    <dbReference type="NCBI Taxonomy" id="97700"/>
    <lineage>
        <taxon>Eukaryota</taxon>
        <taxon>Viridiplantae</taxon>
        <taxon>Streptophyta</taxon>
        <taxon>Embryophyta</taxon>
        <taxon>Tracheophyta</taxon>
        <taxon>Spermatophyta</taxon>
        <taxon>Magnoliopsida</taxon>
        <taxon>eudicotyledons</taxon>
        <taxon>Gunneridae</taxon>
        <taxon>Pentapetalae</taxon>
        <taxon>rosids</taxon>
        <taxon>fabids</taxon>
        <taxon>Fagales</taxon>
        <taxon>Fagaceae</taxon>
        <taxon>Quercus</taxon>
    </lineage>
</organism>
<dbReference type="PANTHER" id="PTHR13604">
    <property type="entry name" value="DC12-RELATED"/>
    <property type="match status" value="1"/>
</dbReference>
<evidence type="ECO:0000256" key="3">
    <source>
        <dbReference type="ARBA" id="ARBA00022763"/>
    </source>
</evidence>
<evidence type="ECO:0000313" key="10">
    <source>
        <dbReference type="Proteomes" id="UP000594261"/>
    </source>
</evidence>
<dbReference type="GO" id="GO:0016829">
    <property type="term" value="F:lyase activity"/>
    <property type="evidence" value="ECO:0007669"/>
    <property type="project" value="UniProtKB-KW"/>
</dbReference>
<evidence type="ECO:0000256" key="6">
    <source>
        <dbReference type="ARBA" id="ARBA00023125"/>
    </source>
</evidence>
<keyword evidence="2" id="KW-0645">Protease</keyword>
<keyword evidence="4" id="KW-0378">Hydrolase</keyword>
<dbReference type="GO" id="GO:0003697">
    <property type="term" value="F:single-stranded DNA binding"/>
    <property type="evidence" value="ECO:0007669"/>
    <property type="project" value="InterPro"/>
</dbReference>
<keyword evidence="3" id="KW-0227">DNA damage</keyword>
<dbReference type="GO" id="GO:0106300">
    <property type="term" value="P:protein-DNA covalent cross-linking repair"/>
    <property type="evidence" value="ECO:0007669"/>
    <property type="project" value="InterPro"/>
</dbReference>
<reference evidence="9 10" key="1">
    <citation type="journal article" date="2016" name="G3 (Bethesda)">
        <title>First Draft Assembly and Annotation of the Genome of a California Endemic Oak Quercus lobata Nee (Fagaceae).</title>
        <authorList>
            <person name="Sork V.L."/>
            <person name="Fitz-Gibbon S.T."/>
            <person name="Puiu D."/>
            <person name="Crepeau M."/>
            <person name="Gugger P.F."/>
            <person name="Sherman R."/>
            <person name="Stevens K."/>
            <person name="Langley C.H."/>
            <person name="Pellegrini M."/>
            <person name="Salzberg S.L."/>
        </authorList>
    </citation>
    <scope>NUCLEOTIDE SEQUENCE [LARGE SCALE GENOMIC DNA]</scope>
    <source>
        <strain evidence="9 10">cv. SW786</strain>
    </source>
</reference>
<dbReference type="InterPro" id="IPR036590">
    <property type="entry name" value="SRAP-like"/>
</dbReference>
<accession>A0A7N2MLC0</accession>
<dbReference type="GO" id="GO:0008233">
    <property type="term" value="F:peptidase activity"/>
    <property type="evidence" value="ECO:0007669"/>
    <property type="project" value="UniProtKB-KW"/>
</dbReference>
<dbReference type="EnsemblPlants" id="QL09p046008:mrna">
    <property type="protein sequence ID" value="QL09p046008:mrna"/>
    <property type="gene ID" value="QL09p046008"/>
</dbReference>
<feature type="region of interest" description="Disordered" evidence="8">
    <location>
        <begin position="1"/>
        <end position="29"/>
    </location>
</feature>
<protein>
    <recommendedName>
        <fullName evidence="11">Embryonic stem cell-specific 5-hydroxymethylcytosine-binding protein</fullName>
    </recommendedName>
</protein>
<dbReference type="GO" id="GO:0006508">
    <property type="term" value="P:proteolysis"/>
    <property type="evidence" value="ECO:0007669"/>
    <property type="project" value="UniProtKB-KW"/>
</dbReference>
<evidence type="ECO:0000256" key="5">
    <source>
        <dbReference type="ARBA" id="ARBA00023124"/>
    </source>
</evidence>
<dbReference type="SUPFAM" id="SSF143081">
    <property type="entry name" value="BB1717-like"/>
    <property type="match status" value="1"/>
</dbReference>
<keyword evidence="5" id="KW-0190">Covalent protein-DNA linkage</keyword>
<proteinExistence type="inferred from homology"/>
<keyword evidence="10" id="KW-1185">Reference proteome</keyword>
<keyword evidence="6" id="KW-0238">DNA-binding</keyword>
<keyword evidence="7" id="KW-0456">Lyase</keyword>
<dbReference type="Gramene" id="QL09p046008:mrna">
    <property type="protein sequence ID" value="QL09p046008:mrna"/>
    <property type="gene ID" value="QL09p046008"/>
</dbReference>
<evidence type="ECO:0008006" key="11">
    <source>
        <dbReference type="Google" id="ProtNLM"/>
    </source>
</evidence>
<dbReference type="Proteomes" id="UP000594261">
    <property type="component" value="Chromosome 9"/>
</dbReference>